<dbReference type="Proteomes" id="UP000728032">
    <property type="component" value="Unassembled WGS sequence"/>
</dbReference>
<feature type="domain" description="C2H2-type" evidence="9">
    <location>
        <begin position="554"/>
        <end position="582"/>
    </location>
</feature>
<dbReference type="GO" id="GO:0010468">
    <property type="term" value="P:regulation of gene expression"/>
    <property type="evidence" value="ECO:0007669"/>
    <property type="project" value="TreeGrafter"/>
</dbReference>
<keyword evidence="3" id="KW-0677">Repeat</keyword>
<dbReference type="Gene3D" id="3.30.160.60">
    <property type="entry name" value="Classic Zinc Finger"/>
    <property type="match status" value="5"/>
</dbReference>
<evidence type="ECO:0000256" key="6">
    <source>
        <dbReference type="ARBA" id="ARBA00023242"/>
    </source>
</evidence>
<dbReference type="SMART" id="SM00355">
    <property type="entry name" value="ZnF_C2H2"/>
    <property type="match status" value="7"/>
</dbReference>
<keyword evidence="4 7" id="KW-0863">Zinc-finger</keyword>
<gene>
    <name evidence="10" type="ORF">ONB1V03_LOCUS7736</name>
</gene>
<dbReference type="SUPFAM" id="SSF57667">
    <property type="entry name" value="beta-beta-alpha zinc fingers"/>
    <property type="match status" value="5"/>
</dbReference>
<feature type="domain" description="C2H2-type" evidence="9">
    <location>
        <begin position="488"/>
        <end position="517"/>
    </location>
</feature>
<feature type="region of interest" description="Disordered" evidence="8">
    <location>
        <begin position="36"/>
        <end position="65"/>
    </location>
</feature>
<comment type="subcellular location">
    <subcellularLocation>
        <location evidence="1">Nucleus</location>
    </subcellularLocation>
</comment>
<feature type="compositionally biased region" description="Acidic residues" evidence="8">
    <location>
        <begin position="310"/>
        <end position="329"/>
    </location>
</feature>
<name>A0A7R9QLA3_9ACAR</name>
<evidence type="ECO:0000256" key="2">
    <source>
        <dbReference type="ARBA" id="ARBA00022723"/>
    </source>
</evidence>
<dbReference type="Pfam" id="PF00096">
    <property type="entry name" value="zf-C2H2"/>
    <property type="match status" value="3"/>
</dbReference>
<sequence>DNLNELNINENKFINKELVKENIIIGEKAVNESPVNEKCNTRAKPRLNDNCRQNLSQRSKERKVPANRVSRLASFGSLAVGLGFGALEEITKKTLGNSSRSSQSILGSNPLLTEANANAIQVPRLRSKSVSIMGKKEDPNLWKHWTRVHKHDLNGRDRKKDHVKCVHCGNKQLRHAVKCRTHVINCLKCPQRLKQVLIGYMADKDPQMAASLCHLQSSGTDGSVIVRDMSPNVVIKMNDMFEEIMCENKRLLRELSLIVHQLETKYHAIDERLSGGHDNEVGVAAEERVVTIRRTKRKLINKSTKSDPTVDSDDNIADETNDDFGDNSGDDVKGSDYDYNPSEDPNNKKFHPLTDNESTDETIGGESTVNPPITRVSFDTPKNGYKRIDRRVVCEWDGCGKTFRKPCEMWQHFRRMHTNDRPFRCQCSAEFALEIGLKVHKRTSLLCRGDFPSSQEDEPLMQRKLSEFNRRRALESHTRRGHPQKGPFVCTGCGNIFLNQMYLREHEKSCEKLPEKTRLSTVSLIICTTCGDPFDTLRELTAHIKEMHTNELPFMCTKCDQKFAIKCNLRKHMLRTHFKAKGIALPRGSKDDDEGYALIYKFCCDWEGCGMRFKFLNVLRSHYFKTHQTETPFGCNKCDKRFTQRFELSKHKAISHSTGAYKLFQCDYDCGQQFVYESQLIAHTRKVHTGDKPYECGVCGNKFAMKDVQNKW</sequence>
<dbReference type="EMBL" id="CAJPVJ010004057">
    <property type="protein sequence ID" value="CAG2168245.1"/>
    <property type="molecule type" value="Genomic_DNA"/>
</dbReference>
<dbReference type="InterPro" id="IPR036236">
    <property type="entry name" value="Znf_C2H2_sf"/>
</dbReference>
<dbReference type="AlphaFoldDB" id="A0A7R9QLA3"/>
<feature type="non-terminal residue" evidence="10">
    <location>
        <position position="1"/>
    </location>
</feature>
<feature type="domain" description="C2H2-type" evidence="9">
    <location>
        <begin position="602"/>
        <end position="632"/>
    </location>
</feature>
<accession>A0A7R9QLA3</accession>
<feature type="domain" description="C2H2-type" evidence="9">
    <location>
        <begin position="664"/>
        <end position="693"/>
    </location>
</feature>
<dbReference type="OrthoDB" id="201153at2759"/>
<feature type="domain" description="C2H2-type" evidence="9">
    <location>
        <begin position="392"/>
        <end position="422"/>
    </location>
</feature>
<evidence type="ECO:0000256" key="7">
    <source>
        <dbReference type="PROSITE-ProRule" id="PRU00042"/>
    </source>
</evidence>
<keyword evidence="11" id="KW-1185">Reference proteome</keyword>
<dbReference type="GO" id="GO:0008270">
    <property type="term" value="F:zinc ion binding"/>
    <property type="evidence" value="ECO:0007669"/>
    <property type="project" value="UniProtKB-KW"/>
</dbReference>
<feature type="region of interest" description="Disordered" evidence="8">
    <location>
        <begin position="301"/>
        <end position="376"/>
    </location>
</feature>
<evidence type="ECO:0000256" key="1">
    <source>
        <dbReference type="ARBA" id="ARBA00004123"/>
    </source>
</evidence>
<dbReference type="InterPro" id="IPR013087">
    <property type="entry name" value="Znf_C2H2_type"/>
</dbReference>
<protein>
    <recommendedName>
        <fullName evidence="9">C2H2-type domain-containing protein</fullName>
    </recommendedName>
</protein>
<feature type="domain" description="C2H2-type" evidence="9">
    <location>
        <begin position="525"/>
        <end position="553"/>
    </location>
</feature>
<dbReference type="PANTHER" id="PTHR16515">
    <property type="entry name" value="PR DOMAIN ZINC FINGER PROTEIN"/>
    <property type="match status" value="1"/>
</dbReference>
<dbReference type="GO" id="GO:0005634">
    <property type="term" value="C:nucleus"/>
    <property type="evidence" value="ECO:0007669"/>
    <property type="project" value="TreeGrafter"/>
</dbReference>
<reference evidence="10" key="1">
    <citation type="submission" date="2020-11" db="EMBL/GenBank/DDBJ databases">
        <authorList>
            <person name="Tran Van P."/>
        </authorList>
    </citation>
    <scope>NUCLEOTIDE SEQUENCE</scope>
</reference>
<dbReference type="PANTHER" id="PTHR16515:SF49">
    <property type="entry name" value="GASTRULA ZINC FINGER PROTEIN XLCGF49.1-LIKE-RELATED"/>
    <property type="match status" value="1"/>
</dbReference>
<evidence type="ECO:0000256" key="4">
    <source>
        <dbReference type="ARBA" id="ARBA00022771"/>
    </source>
</evidence>
<evidence type="ECO:0000256" key="3">
    <source>
        <dbReference type="ARBA" id="ARBA00022737"/>
    </source>
</evidence>
<evidence type="ECO:0000259" key="9">
    <source>
        <dbReference type="PROSITE" id="PS50157"/>
    </source>
</evidence>
<evidence type="ECO:0000313" key="10">
    <source>
        <dbReference type="EMBL" id="CAD7650293.1"/>
    </source>
</evidence>
<feature type="domain" description="C2H2-type" evidence="9">
    <location>
        <begin position="633"/>
        <end position="657"/>
    </location>
</feature>
<evidence type="ECO:0000256" key="8">
    <source>
        <dbReference type="SAM" id="MobiDB-lite"/>
    </source>
</evidence>
<evidence type="ECO:0000256" key="5">
    <source>
        <dbReference type="ARBA" id="ARBA00022833"/>
    </source>
</evidence>
<keyword evidence="5" id="KW-0862">Zinc</keyword>
<dbReference type="InterPro" id="IPR050331">
    <property type="entry name" value="Zinc_finger"/>
</dbReference>
<dbReference type="EMBL" id="OC918882">
    <property type="protein sequence ID" value="CAD7650293.1"/>
    <property type="molecule type" value="Genomic_DNA"/>
</dbReference>
<evidence type="ECO:0000313" key="11">
    <source>
        <dbReference type="Proteomes" id="UP000728032"/>
    </source>
</evidence>
<organism evidence="10">
    <name type="scientific">Oppiella nova</name>
    <dbReference type="NCBI Taxonomy" id="334625"/>
    <lineage>
        <taxon>Eukaryota</taxon>
        <taxon>Metazoa</taxon>
        <taxon>Ecdysozoa</taxon>
        <taxon>Arthropoda</taxon>
        <taxon>Chelicerata</taxon>
        <taxon>Arachnida</taxon>
        <taxon>Acari</taxon>
        <taxon>Acariformes</taxon>
        <taxon>Sarcoptiformes</taxon>
        <taxon>Oribatida</taxon>
        <taxon>Brachypylina</taxon>
        <taxon>Oppioidea</taxon>
        <taxon>Oppiidae</taxon>
        <taxon>Oppiella</taxon>
    </lineage>
</organism>
<dbReference type="PROSITE" id="PS00028">
    <property type="entry name" value="ZINC_FINGER_C2H2_1"/>
    <property type="match status" value="6"/>
</dbReference>
<proteinExistence type="predicted"/>
<dbReference type="PROSITE" id="PS50157">
    <property type="entry name" value="ZINC_FINGER_C2H2_2"/>
    <property type="match status" value="7"/>
</dbReference>
<keyword evidence="2" id="KW-0479">Metal-binding</keyword>
<keyword evidence="6" id="KW-0539">Nucleus</keyword>